<dbReference type="AlphaFoldDB" id="A0A2A2J9Z8"/>
<accession>A0A2A2J9Z8</accession>
<comment type="caution">
    <text evidence="2">The sequence shown here is derived from an EMBL/GenBank/DDBJ whole genome shotgun (WGS) entry which is preliminary data.</text>
</comment>
<evidence type="ECO:0000313" key="3">
    <source>
        <dbReference type="Proteomes" id="UP000218231"/>
    </source>
</evidence>
<dbReference type="EMBL" id="LIAE01010581">
    <property type="protein sequence ID" value="PAV58441.1"/>
    <property type="molecule type" value="Genomic_DNA"/>
</dbReference>
<reference evidence="2 3" key="1">
    <citation type="journal article" date="2017" name="Curr. Biol.">
        <title>Genome architecture and evolution of a unichromosomal asexual nematode.</title>
        <authorList>
            <person name="Fradin H."/>
            <person name="Zegar C."/>
            <person name="Gutwein M."/>
            <person name="Lucas J."/>
            <person name="Kovtun M."/>
            <person name="Corcoran D."/>
            <person name="Baugh L.R."/>
            <person name="Kiontke K."/>
            <person name="Gunsalus K."/>
            <person name="Fitch D.H."/>
            <person name="Piano F."/>
        </authorList>
    </citation>
    <scope>NUCLEOTIDE SEQUENCE [LARGE SCALE GENOMIC DNA]</scope>
    <source>
        <strain evidence="2">PF1309</strain>
    </source>
</reference>
<dbReference type="Proteomes" id="UP000218231">
    <property type="component" value="Unassembled WGS sequence"/>
</dbReference>
<feature type="compositionally biased region" description="Polar residues" evidence="1">
    <location>
        <begin position="21"/>
        <end position="34"/>
    </location>
</feature>
<evidence type="ECO:0000256" key="1">
    <source>
        <dbReference type="SAM" id="MobiDB-lite"/>
    </source>
</evidence>
<feature type="region of interest" description="Disordered" evidence="1">
    <location>
        <begin position="1"/>
        <end position="34"/>
    </location>
</feature>
<feature type="region of interest" description="Disordered" evidence="1">
    <location>
        <begin position="234"/>
        <end position="259"/>
    </location>
</feature>
<protein>
    <submittedName>
        <fullName evidence="2">Uncharacterized protein</fullName>
    </submittedName>
</protein>
<feature type="compositionally biased region" description="Acidic residues" evidence="1">
    <location>
        <begin position="247"/>
        <end position="259"/>
    </location>
</feature>
<evidence type="ECO:0000313" key="2">
    <source>
        <dbReference type="EMBL" id="PAV58441.1"/>
    </source>
</evidence>
<proteinExistence type="predicted"/>
<feature type="compositionally biased region" description="Basic and acidic residues" evidence="1">
    <location>
        <begin position="234"/>
        <end position="246"/>
    </location>
</feature>
<sequence length="259" mass="29652">MNFRSEEKEVKTEEKGDESVIASTTEVSVETNPGQPDDIIVLKNGHAIKLDANQTSEIGALLKTIEAPAKEPVRRRPRRGRRQRKLRNLRNLKRKQKAIRQKALRQWRNRKAINARKIRAHHARKAFELRRTRAHLAARVATHHRQIHAANQVRAAQRRAAAQAAAVNAQLRTAAIQAAQSRAILEQQQAQVAQQAAQSRAILEQQQIQAVQQLAQRQAQEAEERQYKLLKRYLDSREKSNEKLDSLDDDEKEPAENNE</sequence>
<keyword evidence="3" id="KW-1185">Reference proteome</keyword>
<name>A0A2A2J9Z8_9BILA</name>
<feature type="compositionally biased region" description="Basic and acidic residues" evidence="1">
    <location>
        <begin position="1"/>
        <end position="18"/>
    </location>
</feature>
<gene>
    <name evidence="2" type="ORF">WR25_12377</name>
</gene>
<organism evidence="2 3">
    <name type="scientific">Diploscapter pachys</name>
    <dbReference type="NCBI Taxonomy" id="2018661"/>
    <lineage>
        <taxon>Eukaryota</taxon>
        <taxon>Metazoa</taxon>
        <taxon>Ecdysozoa</taxon>
        <taxon>Nematoda</taxon>
        <taxon>Chromadorea</taxon>
        <taxon>Rhabditida</taxon>
        <taxon>Rhabditina</taxon>
        <taxon>Rhabditomorpha</taxon>
        <taxon>Rhabditoidea</taxon>
        <taxon>Rhabditidae</taxon>
        <taxon>Diploscapter</taxon>
    </lineage>
</organism>